<sequence length="194" mass="22153">MGLWDVMYSTADTIKQNAPDLTPVKKACRSSYDLSWSAVSKINAARVYGIQKLSQYSPDAQGWDRIRTVSTNILKNTAHYGLQEGTKSVPGGYPVYKIISQSLGGTKSENPKKEESEKLKEEVKFMQAKMDKMEKDWNHYKMSLERTPTNTLQSDPIEHEKPEDIINNFMRKEFMGRNFLDALIVPGVRSRKNN</sequence>
<evidence type="ECO:0000313" key="2">
    <source>
        <dbReference type="Proteomes" id="UP000655225"/>
    </source>
</evidence>
<dbReference type="AlphaFoldDB" id="A0A834YLU8"/>
<dbReference type="EMBL" id="JABCRI010000017">
    <property type="protein sequence ID" value="KAF8391404.1"/>
    <property type="molecule type" value="Genomic_DNA"/>
</dbReference>
<dbReference type="OrthoDB" id="765404at2759"/>
<organism evidence="1 2">
    <name type="scientific">Tetracentron sinense</name>
    <name type="common">Spur-leaf</name>
    <dbReference type="NCBI Taxonomy" id="13715"/>
    <lineage>
        <taxon>Eukaryota</taxon>
        <taxon>Viridiplantae</taxon>
        <taxon>Streptophyta</taxon>
        <taxon>Embryophyta</taxon>
        <taxon>Tracheophyta</taxon>
        <taxon>Spermatophyta</taxon>
        <taxon>Magnoliopsida</taxon>
        <taxon>Trochodendrales</taxon>
        <taxon>Trochodendraceae</taxon>
        <taxon>Tetracentron</taxon>
    </lineage>
</organism>
<dbReference type="Proteomes" id="UP000655225">
    <property type="component" value="Unassembled WGS sequence"/>
</dbReference>
<reference evidence="1 2" key="1">
    <citation type="submission" date="2020-04" db="EMBL/GenBank/DDBJ databases">
        <title>Plant Genome Project.</title>
        <authorList>
            <person name="Zhang R.-G."/>
        </authorList>
    </citation>
    <scope>NUCLEOTIDE SEQUENCE [LARGE SCALE GENOMIC DNA]</scope>
    <source>
        <strain evidence="1">YNK0</strain>
        <tissue evidence="1">Leaf</tissue>
    </source>
</reference>
<protein>
    <submittedName>
        <fullName evidence="1">Uncharacterized protein</fullName>
    </submittedName>
</protein>
<dbReference type="OMA" id="LRVFMMK"/>
<accession>A0A834YLU8</accession>
<comment type="caution">
    <text evidence="1">The sequence shown here is derived from an EMBL/GenBank/DDBJ whole genome shotgun (WGS) entry which is preliminary data.</text>
</comment>
<name>A0A834YLU8_TETSI</name>
<proteinExistence type="predicted"/>
<gene>
    <name evidence="1" type="ORF">HHK36_023708</name>
</gene>
<keyword evidence="2" id="KW-1185">Reference proteome</keyword>
<evidence type="ECO:0000313" key="1">
    <source>
        <dbReference type="EMBL" id="KAF8391404.1"/>
    </source>
</evidence>